<proteinExistence type="predicted"/>
<protein>
    <submittedName>
        <fullName evidence="6">GTP cyclohydrolase</fullName>
    </submittedName>
</protein>
<keyword evidence="3" id="KW-0479">Metal-binding</keyword>
<dbReference type="KEGG" id="nyu:D7D52_20140"/>
<evidence type="ECO:0000313" key="7">
    <source>
        <dbReference type="Proteomes" id="UP000267164"/>
    </source>
</evidence>
<feature type="compositionally biased region" description="Low complexity" evidence="4">
    <location>
        <begin position="198"/>
        <end position="209"/>
    </location>
</feature>
<sequence>MKELQATAHSLFRKGRELRVRVKDVHDERGIGHVLIFGEPVDGCLVRIQSRCLYGDALRSDDCDCGPELDLSMDLIQAEGGQGVLIYLEQEGRGESLEFKAMGLHVGEQTGADTFDAYRMLGHPDDSRTYDHAAEALAGLGLRTVRLMTNNPDKVLAVQSAGLVVEQVALATTPRSERAARYMAAKAKRRSAYPANDAAAQGRQGAPRGRVADTRWHPNR</sequence>
<dbReference type="OrthoDB" id="9793111at2"/>
<dbReference type="EMBL" id="CP032568">
    <property type="protein sequence ID" value="AYF75767.1"/>
    <property type="molecule type" value="Genomic_DNA"/>
</dbReference>
<dbReference type="PANTHER" id="PTHR21327:SF18">
    <property type="entry name" value="3,4-DIHYDROXY-2-BUTANONE 4-PHOSPHATE SYNTHASE"/>
    <property type="match status" value="1"/>
</dbReference>
<dbReference type="UniPathway" id="UPA00275"/>
<reference evidence="6 7" key="1">
    <citation type="submission" date="2018-09" db="EMBL/GenBank/DDBJ databases">
        <title>Nocardia yunnanensis sp. nov., an actinomycete isolated from a soil sample.</title>
        <authorList>
            <person name="Zhang J."/>
        </authorList>
    </citation>
    <scope>NUCLEOTIDE SEQUENCE [LARGE SCALE GENOMIC DNA]</scope>
    <source>
        <strain evidence="6 7">CFHS0054</strain>
    </source>
</reference>
<keyword evidence="7" id="KW-1185">Reference proteome</keyword>
<dbReference type="PANTHER" id="PTHR21327">
    <property type="entry name" value="GTP CYCLOHYDROLASE II-RELATED"/>
    <property type="match status" value="1"/>
</dbReference>
<dbReference type="GO" id="GO:0005829">
    <property type="term" value="C:cytosol"/>
    <property type="evidence" value="ECO:0007669"/>
    <property type="project" value="TreeGrafter"/>
</dbReference>
<feature type="compositionally biased region" description="Basic and acidic residues" evidence="4">
    <location>
        <begin position="210"/>
        <end position="220"/>
    </location>
</feature>
<evidence type="ECO:0000256" key="3">
    <source>
        <dbReference type="ARBA" id="ARBA00022723"/>
    </source>
</evidence>
<dbReference type="Proteomes" id="UP000267164">
    <property type="component" value="Chromosome"/>
</dbReference>
<dbReference type="AlphaFoldDB" id="A0A386ZEF0"/>
<dbReference type="Gene3D" id="3.40.50.10990">
    <property type="entry name" value="GTP cyclohydrolase II"/>
    <property type="match status" value="1"/>
</dbReference>
<comment type="pathway">
    <text evidence="1">Cofactor biosynthesis; riboflavin biosynthesis.</text>
</comment>
<evidence type="ECO:0000259" key="5">
    <source>
        <dbReference type="Pfam" id="PF00925"/>
    </source>
</evidence>
<organism evidence="6 7">
    <name type="scientific">Nocardia yunnanensis</name>
    <dbReference type="NCBI Taxonomy" id="2382165"/>
    <lineage>
        <taxon>Bacteria</taxon>
        <taxon>Bacillati</taxon>
        <taxon>Actinomycetota</taxon>
        <taxon>Actinomycetes</taxon>
        <taxon>Mycobacteriales</taxon>
        <taxon>Nocardiaceae</taxon>
        <taxon>Nocardia</taxon>
    </lineage>
</organism>
<dbReference type="GO" id="GO:0046872">
    <property type="term" value="F:metal ion binding"/>
    <property type="evidence" value="ECO:0007669"/>
    <property type="project" value="UniProtKB-KW"/>
</dbReference>
<feature type="domain" description="GTP cyclohydrolase II" evidence="5">
    <location>
        <begin position="34"/>
        <end position="166"/>
    </location>
</feature>
<dbReference type="GO" id="GO:0009231">
    <property type="term" value="P:riboflavin biosynthetic process"/>
    <property type="evidence" value="ECO:0007669"/>
    <property type="project" value="UniProtKB-UniPathway"/>
</dbReference>
<keyword evidence="6" id="KW-0378">Hydrolase</keyword>
<dbReference type="GO" id="GO:0008686">
    <property type="term" value="F:3,4-dihydroxy-2-butanone-4-phosphate synthase activity"/>
    <property type="evidence" value="ECO:0007669"/>
    <property type="project" value="TreeGrafter"/>
</dbReference>
<dbReference type="Pfam" id="PF00925">
    <property type="entry name" value="GTP_cyclohydro2"/>
    <property type="match status" value="1"/>
</dbReference>
<dbReference type="SUPFAM" id="SSF142695">
    <property type="entry name" value="RibA-like"/>
    <property type="match status" value="1"/>
</dbReference>
<dbReference type="GO" id="GO:0016787">
    <property type="term" value="F:hydrolase activity"/>
    <property type="evidence" value="ECO:0007669"/>
    <property type="project" value="UniProtKB-KW"/>
</dbReference>
<dbReference type="InterPro" id="IPR036144">
    <property type="entry name" value="RibA-like_sf"/>
</dbReference>
<dbReference type="InterPro" id="IPR032677">
    <property type="entry name" value="GTP_cyclohydro_II"/>
</dbReference>
<gene>
    <name evidence="6" type="ORF">D7D52_20140</name>
</gene>
<evidence type="ECO:0000256" key="1">
    <source>
        <dbReference type="ARBA" id="ARBA00005104"/>
    </source>
</evidence>
<evidence type="ECO:0000256" key="2">
    <source>
        <dbReference type="ARBA" id="ARBA00022619"/>
    </source>
</evidence>
<dbReference type="RefSeq" id="WP_120738598.1">
    <property type="nucleotide sequence ID" value="NZ_CP032568.1"/>
</dbReference>
<evidence type="ECO:0000313" key="6">
    <source>
        <dbReference type="EMBL" id="AYF75767.1"/>
    </source>
</evidence>
<keyword evidence="2" id="KW-0686">Riboflavin biosynthesis</keyword>
<accession>A0A386ZEF0</accession>
<feature type="region of interest" description="Disordered" evidence="4">
    <location>
        <begin position="187"/>
        <end position="220"/>
    </location>
</feature>
<evidence type="ECO:0000256" key="4">
    <source>
        <dbReference type="SAM" id="MobiDB-lite"/>
    </source>
</evidence>
<name>A0A386ZEF0_9NOCA</name>